<dbReference type="Proteomes" id="UP000244168">
    <property type="component" value="Unassembled WGS sequence"/>
</dbReference>
<dbReference type="InterPro" id="IPR001509">
    <property type="entry name" value="Epimerase_deHydtase"/>
</dbReference>
<dbReference type="SUPFAM" id="SSF51735">
    <property type="entry name" value="NAD(P)-binding Rossmann-fold domains"/>
    <property type="match status" value="1"/>
</dbReference>
<accession>A0A2T5JBB8</accession>
<dbReference type="CDD" id="cd05227">
    <property type="entry name" value="AR_SDR_e"/>
    <property type="match status" value="1"/>
</dbReference>
<evidence type="ECO:0000256" key="2">
    <source>
        <dbReference type="ARBA" id="ARBA00023445"/>
    </source>
</evidence>
<evidence type="ECO:0000313" key="4">
    <source>
        <dbReference type="EMBL" id="PTQ98171.1"/>
    </source>
</evidence>
<gene>
    <name evidence="4" type="ORF">C8P68_103331</name>
</gene>
<organism evidence="4 5">
    <name type="scientific">Mucilaginibacter yixingensis</name>
    <dbReference type="NCBI Taxonomy" id="1295612"/>
    <lineage>
        <taxon>Bacteria</taxon>
        <taxon>Pseudomonadati</taxon>
        <taxon>Bacteroidota</taxon>
        <taxon>Sphingobacteriia</taxon>
        <taxon>Sphingobacteriales</taxon>
        <taxon>Sphingobacteriaceae</taxon>
        <taxon>Mucilaginibacter</taxon>
    </lineage>
</organism>
<name>A0A2T5JBB8_9SPHI</name>
<dbReference type="Pfam" id="PF01370">
    <property type="entry name" value="Epimerase"/>
    <property type="match status" value="1"/>
</dbReference>
<dbReference type="EMBL" id="QAOQ01000003">
    <property type="protein sequence ID" value="PTQ98171.1"/>
    <property type="molecule type" value="Genomic_DNA"/>
</dbReference>
<dbReference type="Gene3D" id="3.40.50.720">
    <property type="entry name" value="NAD(P)-binding Rossmann-like Domain"/>
    <property type="match status" value="1"/>
</dbReference>
<sequence>MNTNSNTEKLVLVTGGAGFIAAHCIIQLLNAGYNVRATLRNLNRIAEVKAMLKEGGAVADDDRLTFIQADLSADTNWAEAVSGCTYVLHVASPTPIKDYKHEDEMIIPAREGVLRVLRAAREAGVKRVVLTSAIGAVVYGHPNQKEPFDETTWTNVDSNAPAYQKSKTLAERAAWEFIEKEGNGLELAAVNPVGVMGPVLGADYSHSIHVIKNLLTGKMAGCPKINSGFVDVRDVADLHLRAMINPAASSQRFIATAGESIWMVDVARILKENLGEAAAKVNAKELPSMLLRVVALKDPTVKAIIPLLGRVMNVTSAKAIKTLGWSPRSTAESILATAESLIRLNLLDQ</sequence>
<evidence type="ECO:0000313" key="5">
    <source>
        <dbReference type="Proteomes" id="UP000244168"/>
    </source>
</evidence>
<proteinExistence type="inferred from homology"/>
<dbReference type="GO" id="GO:0016616">
    <property type="term" value="F:oxidoreductase activity, acting on the CH-OH group of donors, NAD or NADP as acceptor"/>
    <property type="evidence" value="ECO:0007669"/>
    <property type="project" value="TreeGrafter"/>
</dbReference>
<dbReference type="AlphaFoldDB" id="A0A2T5JBB8"/>
<keyword evidence="1" id="KW-0560">Oxidoreductase</keyword>
<keyword evidence="5" id="KW-1185">Reference proteome</keyword>
<feature type="domain" description="NAD-dependent epimerase/dehydratase" evidence="3">
    <location>
        <begin position="11"/>
        <end position="249"/>
    </location>
</feature>
<comment type="similarity">
    <text evidence="2">Belongs to the NAD(P)-dependent epimerase/dehydratase family. Dihydroflavonol-4-reductase subfamily.</text>
</comment>
<evidence type="ECO:0000259" key="3">
    <source>
        <dbReference type="Pfam" id="PF01370"/>
    </source>
</evidence>
<evidence type="ECO:0000256" key="1">
    <source>
        <dbReference type="ARBA" id="ARBA00023002"/>
    </source>
</evidence>
<dbReference type="PANTHER" id="PTHR10366:SF564">
    <property type="entry name" value="STEROL-4-ALPHA-CARBOXYLATE 3-DEHYDROGENASE, DECARBOXYLATING"/>
    <property type="match status" value="1"/>
</dbReference>
<dbReference type="OrthoDB" id="9778052at2"/>
<protein>
    <submittedName>
        <fullName evidence="4">Dihydroflavonol-4-reductase</fullName>
    </submittedName>
</protein>
<dbReference type="RefSeq" id="WP_107828352.1">
    <property type="nucleotide sequence ID" value="NZ_CP160205.1"/>
</dbReference>
<dbReference type="FunFam" id="3.40.50.720:FF:000336">
    <property type="entry name" value="Aldehyde reductase"/>
    <property type="match status" value="1"/>
</dbReference>
<dbReference type="PANTHER" id="PTHR10366">
    <property type="entry name" value="NAD DEPENDENT EPIMERASE/DEHYDRATASE"/>
    <property type="match status" value="1"/>
</dbReference>
<reference evidence="4 5" key="1">
    <citation type="submission" date="2018-04" db="EMBL/GenBank/DDBJ databases">
        <title>Genomic Encyclopedia of Archaeal and Bacterial Type Strains, Phase II (KMG-II): from individual species to whole genera.</title>
        <authorList>
            <person name="Goeker M."/>
        </authorList>
    </citation>
    <scope>NUCLEOTIDE SEQUENCE [LARGE SCALE GENOMIC DNA]</scope>
    <source>
        <strain evidence="4 5">DSM 26809</strain>
    </source>
</reference>
<dbReference type="InterPro" id="IPR036291">
    <property type="entry name" value="NAD(P)-bd_dom_sf"/>
</dbReference>
<comment type="caution">
    <text evidence="4">The sequence shown here is derived from an EMBL/GenBank/DDBJ whole genome shotgun (WGS) entry which is preliminary data.</text>
</comment>
<dbReference type="InterPro" id="IPR050425">
    <property type="entry name" value="NAD(P)_dehydrat-like"/>
</dbReference>